<name>A0A7W5H9A5_9BACT</name>
<proteinExistence type="predicted"/>
<keyword evidence="2" id="KW-1185">Reference proteome</keyword>
<dbReference type="Proteomes" id="UP000536179">
    <property type="component" value="Unassembled WGS sequence"/>
</dbReference>
<organism evidence="1 2">
    <name type="scientific">Aporhodopirellula rubra</name>
    <dbReference type="NCBI Taxonomy" id="980271"/>
    <lineage>
        <taxon>Bacteria</taxon>
        <taxon>Pseudomonadati</taxon>
        <taxon>Planctomycetota</taxon>
        <taxon>Planctomycetia</taxon>
        <taxon>Pirellulales</taxon>
        <taxon>Pirellulaceae</taxon>
        <taxon>Aporhodopirellula</taxon>
    </lineage>
</organism>
<evidence type="ECO:0000313" key="1">
    <source>
        <dbReference type="EMBL" id="MBB3210189.1"/>
    </source>
</evidence>
<gene>
    <name evidence="1" type="ORF">FHS27_006035</name>
</gene>
<dbReference type="RefSeq" id="WP_221225454.1">
    <property type="nucleotide sequence ID" value="NZ_JACHXU010000033.1"/>
</dbReference>
<accession>A0A7W5H9A5</accession>
<sequence length="252" mass="27276">MLAIIQSVSALHRRGLDVSKTSVVACLAVALCLSGGVSSTAFAVDGSVIEGSVGIWAPLLPELTEVGGASDSGDSVGTLLELSGHHRFDGYLTSVEAGVEYGITDTVEMFGYEFLLRDTWSFDVGELSAGTGFSQMQWDREWANREIGNDYTGAKIRGGWETTFGRQPIWIDLTLGIYDFDGSYDDGVNNETISKVTTTWGLDVKADCDRFGIPMRFVGGIDYLRDMTTWHAGQISTDDGLALTGAVEFRLR</sequence>
<comment type="caution">
    <text evidence="1">The sequence shown here is derived from an EMBL/GenBank/DDBJ whole genome shotgun (WGS) entry which is preliminary data.</text>
</comment>
<dbReference type="EMBL" id="JACHXU010000033">
    <property type="protein sequence ID" value="MBB3210189.1"/>
    <property type="molecule type" value="Genomic_DNA"/>
</dbReference>
<protein>
    <submittedName>
        <fullName evidence="1">Uncharacterized protein</fullName>
    </submittedName>
</protein>
<dbReference type="AlphaFoldDB" id="A0A7W5H9A5"/>
<reference evidence="1 2" key="1">
    <citation type="submission" date="2020-08" db="EMBL/GenBank/DDBJ databases">
        <title>Genomic Encyclopedia of Type Strains, Phase III (KMG-III): the genomes of soil and plant-associated and newly described type strains.</title>
        <authorList>
            <person name="Whitman W."/>
        </authorList>
    </citation>
    <scope>NUCLEOTIDE SEQUENCE [LARGE SCALE GENOMIC DNA]</scope>
    <source>
        <strain evidence="1 2">CECT 8075</strain>
    </source>
</reference>
<evidence type="ECO:0000313" key="2">
    <source>
        <dbReference type="Proteomes" id="UP000536179"/>
    </source>
</evidence>